<sequence length="383" mass="44497">MKTDNSKYDYIIAGSGCAGLSLLYGLLNDPILKDKKILVLDKNRKNKNDRTWCFWEMKAGPFEEVVFHRWNTLEFLDESFTKKFELEKYSYKMIQGIDYYNFVLNHAKGFENVVFKCESIQSIKSDSDRAFVETDQSTYSGTYVFNSTRLFHPEMNTENSLLQHFEGWVIKVKNPVFDSDVGTLMDFRLSQKNGTTFMYVLPTSPTEALVEYTLFSKKVLEKEVYKTELEKYIQDYLKIDSYEITHKEFGIIPMSTASFSRNTEKRIINLGTAGGQTKASSGYTFQFIQKNTSIILENLRNGNFPNQSLSFRDKMYQWYDRTLIEVILSGKMEGKEIFSVMFRKLNPEMILAFLANESTFLEELQIMNSLPKGPFFTSGIKQL</sequence>
<gene>
    <name evidence="1" type="ORF">G3O08_17050</name>
</gene>
<reference evidence="1 2" key="1">
    <citation type="submission" date="2020-02" db="EMBL/GenBank/DDBJ databases">
        <title>Out from the shadows clarifying the taxonomy of the family Cryomorphaceae and related taxa by utilizing the GTDB taxonomic framework.</title>
        <authorList>
            <person name="Bowman J.P."/>
        </authorList>
    </citation>
    <scope>NUCLEOTIDE SEQUENCE [LARGE SCALE GENOMIC DNA]</scope>
    <source>
        <strain evidence="1 2">QSSC 1-22</strain>
    </source>
</reference>
<dbReference type="RefSeq" id="WP_163286666.1">
    <property type="nucleotide sequence ID" value="NZ_JAAGVY010000044.1"/>
</dbReference>
<dbReference type="InterPro" id="IPR036188">
    <property type="entry name" value="FAD/NAD-bd_sf"/>
</dbReference>
<dbReference type="SUPFAM" id="SSF51905">
    <property type="entry name" value="FAD/NAD(P)-binding domain"/>
    <property type="match status" value="1"/>
</dbReference>
<protein>
    <submittedName>
        <fullName evidence="1">Lycopene cyclase</fullName>
    </submittedName>
</protein>
<organism evidence="1 2">
    <name type="scientific">Cryomorpha ignava</name>
    <dbReference type="NCBI Taxonomy" id="101383"/>
    <lineage>
        <taxon>Bacteria</taxon>
        <taxon>Pseudomonadati</taxon>
        <taxon>Bacteroidota</taxon>
        <taxon>Flavobacteriia</taxon>
        <taxon>Flavobacteriales</taxon>
        <taxon>Cryomorphaceae</taxon>
        <taxon>Cryomorpha</taxon>
    </lineage>
</organism>
<dbReference type="Proteomes" id="UP000486602">
    <property type="component" value="Unassembled WGS sequence"/>
</dbReference>
<name>A0A7K3WU50_9FLAO</name>
<dbReference type="EMBL" id="JAAGVY010000044">
    <property type="protein sequence ID" value="NEN25207.1"/>
    <property type="molecule type" value="Genomic_DNA"/>
</dbReference>
<accession>A0A7K3WU50</accession>
<dbReference type="Pfam" id="PF05834">
    <property type="entry name" value="Lycopene_cycl"/>
    <property type="match status" value="1"/>
</dbReference>
<dbReference type="Gene3D" id="3.50.50.60">
    <property type="entry name" value="FAD/NAD(P)-binding domain"/>
    <property type="match status" value="1"/>
</dbReference>
<comment type="caution">
    <text evidence="1">The sequence shown here is derived from an EMBL/GenBank/DDBJ whole genome shotgun (WGS) entry which is preliminary data.</text>
</comment>
<keyword evidence="2" id="KW-1185">Reference proteome</keyword>
<evidence type="ECO:0000313" key="1">
    <source>
        <dbReference type="EMBL" id="NEN25207.1"/>
    </source>
</evidence>
<dbReference type="AlphaFoldDB" id="A0A7K3WU50"/>
<evidence type="ECO:0000313" key="2">
    <source>
        <dbReference type="Proteomes" id="UP000486602"/>
    </source>
</evidence>
<proteinExistence type="predicted"/>